<keyword evidence="1" id="KW-1133">Transmembrane helix</keyword>
<evidence type="ECO:0000313" key="2">
    <source>
        <dbReference type="EMBL" id="GGC67542.1"/>
    </source>
</evidence>
<dbReference type="Proteomes" id="UP000637423">
    <property type="component" value="Unassembled WGS sequence"/>
</dbReference>
<name>A0A916XF45_9BURK</name>
<reference evidence="2" key="1">
    <citation type="journal article" date="2014" name="Int. J. Syst. Evol. Microbiol.">
        <title>Complete genome sequence of Corynebacterium casei LMG S-19264T (=DSM 44701T), isolated from a smear-ripened cheese.</title>
        <authorList>
            <consortium name="US DOE Joint Genome Institute (JGI-PGF)"/>
            <person name="Walter F."/>
            <person name="Albersmeier A."/>
            <person name="Kalinowski J."/>
            <person name="Ruckert C."/>
        </authorList>
    </citation>
    <scope>NUCLEOTIDE SEQUENCE</scope>
    <source>
        <strain evidence="2">CGMCC 1.10998</strain>
    </source>
</reference>
<keyword evidence="1" id="KW-0812">Transmembrane</keyword>
<proteinExistence type="predicted"/>
<reference evidence="2" key="2">
    <citation type="submission" date="2020-09" db="EMBL/GenBank/DDBJ databases">
        <authorList>
            <person name="Sun Q."/>
            <person name="Zhou Y."/>
        </authorList>
    </citation>
    <scope>NUCLEOTIDE SEQUENCE</scope>
    <source>
        <strain evidence="2">CGMCC 1.10998</strain>
    </source>
</reference>
<organism evidence="2 3">
    <name type="scientific">Undibacterium terreum</name>
    <dbReference type="NCBI Taxonomy" id="1224302"/>
    <lineage>
        <taxon>Bacteria</taxon>
        <taxon>Pseudomonadati</taxon>
        <taxon>Pseudomonadota</taxon>
        <taxon>Betaproteobacteria</taxon>
        <taxon>Burkholderiales</taxon>
        <taxon>Oxalobacteraceae</taxon>
        <taxon>Undibacterium</taxon>
    </lineage>
</organism>
<feature type="transmembrane region" description="Helical" evidence="1">
    <location>
        <begin position="6"/>
        <end position="24"/>
    </location>
</feature>
<keyword evidence="1" id="KW-0472">Membrane</keyword>
<keyword evidence="3" id="KW-1185">Reference proteome</keyword>
<comment type="caution">
    <text evidence="2">The sequence shown here is derived from an EMBL/GenBank/DDBJ whole genome shotgun (WGS) entry which is preliminary data.</text>
</comment>
<evidence type="ECO:0000256" key="1">
    <source>
        <dbReference type="SAM" id="Phobius"/>
    </source>
</evidence>
<accession>A0A916XF45</accession>
<sequence length="57" mass="6502">MSYSTAMTLAVVLLILPLGIWFRVKIFRALNSHYGERYLKARAQGPFVPADDPIQKH</sequence>
<dbReference type="EMBL" id="BMED01000001">
    <property type="protein sequence ID" value="GGC67542.1"/>
    <property type="molecule type" value="Genomic_DNA"/>
</dbReference>
<evidence type="ECO:0000313" key="3">
    <source>
        <dbReference type="Proteomes" id="UP000637423"/>
    </source>
</evidence>
<dbReference type="AlphaFoldDB" id="A0A916XF45"/>
<protein>
    <submittedName>
        <fullName evidence="2">Uncharacterized protein</fullName>
    </submittedName>
</protein>
<dbReference type="RefSeq" id="WP_188565130.1">
    <property type="nucleotide sequence ID" value="NZ_BMED01000001.1"/>
</dbReference>
<gene>
    <name evidence="2" type="ORF">GCM10011396_13200</name>
</gene>